<dbReference type="STRING" id="741276.A0A2S5B0C0"/>
<evidence type="ECO:0000256" key="10">
    <source>
        <dbReference type="SAM" id="MobiDB-lite"/>
    </source>
</evidence>
<keyword evidence="3 9" id="KW-0547">Nucleotide-binding</keyword>
<dbReference type="SMART" id="SM00487">
    <property type="entry name" value="DEXDc"/>
    <property type="match status" value="1"/>
</dbReference>
<feature type="compositionally biased region" description="Low complexity" evidence="10">
    <location>
        <begin position="19"/>
        <end position="32"/>
    </location>
</feature>
<evidence type="ECO:0000313" key="14">
    <source>
        <dbReference type="EMBL" id="POY70216.1"/>
    </source>
</evidence>
<evidence type="ECO:0000256" key="6">
    <source>
        <dbReference type="ARBA" id="ARBA00022840"/>
    </source>
</evidence>
<dbReference type="OrthoDB" id="4310724at2759"/>
<dbReference type="EMBL" id="PJQD01000140">
    <property type="protein sequence ID" value="POY70216.1"/>
    <property type="molecule type" value="Genomic_DNA"/>
</dbReference>
<keyword evidence="15" id="KW-1185">Reference proteome</keyword>
<evidence type="ECO:0000256" key="5">
    <source>
        <dbReference type="ARBA" id="ARBA00022806"/>
    </source>
</evidence>
<dbReference type="InterPro" id="IPR001650">
    <property type="entry name" value="Helicase_C-like"/>
</dbReference>
<sequence>MPLNAHAAARLRAKKRSRSSTAAQDSSSTASAEIPRKLATSSTTSQPKAKRLRTAAPKDLGWKSITLPAELGFDDDGGLLELDEVEGVDVVYEDGRIAFKVRDDEGVAQPSSNSTKKGKGKATERDDDDEEEWQPVTDGPVEEEGDEPAFDDNEVLEFPPEEDADEPSTPSVPATTATPPSLDGPPEPEPAAKQEKKKKAKAKKDAAKAGKQVATEAVALPPTKPFDAASELPAWAHLHIANPLYRALAESGFSKPTEIQDRALKLNSPANAEEPHVSAFAAPHAERDVVGIAQTGSGKTLAYGLPILSHILSQAPTPTPRAASPSGSDFSDASDELPPTRLAALILCPTRELALQVRQALSTVAVRTLPLLPSSPETDKLAPEDPRRRQKGRLVQVVALTGGMSVDKQKRQLEKGVDIIVATPGRLWDLIGEASTHSDLLVREIKGIKFLVIDEADRMIENGHFAELDNIVRLTRRTPEQAANGYVDDFDASITSRSNVNQLPARPDMRTFVFSATMSKELQTNLKRKGGQRKFVPRAVEGDITSLDDLLDKLDFRDPDPEIIDLSPEHGLVETLKECKVECLQNEKDIHLYHFLVRYPARTIVFLASIDGIRRLHPLLELLKVNVIPLHSGMQQRQRLKALDKFKSSTDGVLLATDVAARGLDIPAVSHVVHYQLPRSADTYVHRSGRTARAGTAGLALQLVAPEEKKVQRMIMASLGRADDLPSLPADFSILDQLKRRIELAKQVDQAHHKLQKQTHDDKWLRETALAMEVDLDDDTYDSDGDAPRASSKKERSKLAYQNRALRQQLDDLLRKPLMVRGISAKYLTTRNKVGLVDQLVGGTSHNKIFGLDQSSALEDLARAPREKKKAQKKLADQRAADKVGSEAESDGSA</sequence>
<dbReference type="PROSITE" id="PS00039">
    <property type="entry name" value="DEAD_ATP_HELICASE"/>
    <property type="match status" value="1"/>
</dbReference>
<comment type="domain">
    <text evidence="9">The Q motif is unique to and characteristic of the DEAD box family of RNA helicases and controls ATP binding and hydrolysis.</text>
</comment>
<feature type="region of interest" description="Disordered" evidence="10">
    <location>
        <begin position="864"/>
        <end position="894"/>
    </location>
</feature>
<accession>A0A2S5B0C0</accession>
<evidence type="ECO:0000256" key="2">
    <source>
        <dbReference type="ARBA" id="ARBA00022552"/>
    </source>
</evidence>
<evidence type="ECO:0000256" key="3">
    <source>
        <dbReference type="ARBA" id="ARBA00022741"/>
    </source>
</evidence>
<comment type="subcellular location">
    <subcellularLocation>
        <location evidence="1">Nucleus</location>
        <location evidence="1">Nucleolus</location>
    </subcellularLocation>
</comment>
<feature type="region of interest" description="Disordered" evidence="10">
    <location>
        <begin position="99"/>
        <end position="210"/>
    </location>
</feature>
<dbReference type="Pfam" id="PF00270">
    <property type="entry name" value="DEAD"/>
    <property type="match status" value="1"/>
</dbReference>
<feature type="domain" description="Helicase ATP-binding" evidence="11">
    <location>
        <begin position="280"/>
        <end position="536"/>
    </location>
</feature>
<gene>
    <name evidence="14" type="ORF">BMF94_6799</name>
</gene>
<dbReference type="InterPro" id="IPR027417">
    <property type="entry name" value="P-loop_NTPase"/>
</dbReference>
<feature type="domain" description="Helicase C-terminal" evidence="12">
    <location>
        <begin position="591"/>
        <end position="733"/>
    </location>
</feature>
<feature type="region of interest" description="Disordered" evidence="10">
    <location>
        <begin position="777"/>
        <end position="798"/>
    </location>
</feature>
<evidence type="ECO:0000259" key="13">
    <source>
        <dbReference type="PROSITE" id="PS51195"/>
    </source>
</evidence>
<dbReference type="GO" id="GO:0003724">
    <property type="term" value="F:RNA helicase activity"/>
    <property type="evidence" value="ECO:0007669"/>
    <property type="project" value="UniProtKB-EC"/>
</dbReference>
<keyword evidence="7 9" id="KW-0694">RNA-binding</keyword>
<feature type="region of interest" description="Disordered" evidence="10">
    <location>
        <begin position="315"/>
        <end position="335"/>
    </location>
</feature>
<keyword evidence="5 9" id="KW-0347">Helicase</keyword>
<feature type="region of interest" description="Disordered" evidence="10">
    <location>
        <begin position="1"/>
        <end position="63"/>
    </location>
</feature>
<feature type="compositionally biased region" description="Acidic residues" evidence="10">
    <location>
        <begin position="140"/>
        <end position="166"/>
    </location>
</feature>
<feature type="short sequence motif" description="Q motif" evidence="8">
    <location>
        <begin position="233"/>
        <end position="261"/>
    </location>
</feature>
<evidence type="ECO:0000256" key="4">
    <source>
        <dbReference type="ARBA" id="ARBA00022801"/>
    </source>
</evidence>
<evidence type="ECO:0000313" key="15">
    <source>
        <dbReference type="Proteomes" id="UP000237144"/>
    </source>
</evidence>
<evidence type="ECO:0000256" key="9">
    <source>
        <dbReference type="RuleBase" id="RU365068"/>
    </source>
</evidence>
<dbReference type="GO" id="GO:0003723">
    <property type="term" value="F:RNA binding"/>
    <property type="evidence" value="ECO:0007669"/>
    <property type="project" value="UniProtKB-UniRule"/>
</dbReference>
<comment type="caution">
    <text evidence="14">The sequence shown here is derived from an EMBL/GenBank/DDBJ whole genome shotgun (WGS) entry which is preliminary data.</text>
</comment>
<dbReference type="EC" id="3.6.4.13" evidence="9"/>
<dbReference type="SUPFAM" id="SSF52540">
    <property type="entry name" value="P-loop containing nucleoside triphosphate hydrolases"/>
    <property type="match status" value="2"/>
</dbReference>
<keyword evidence="4 9" id="KW-0378">Hydrolase</keyword>
<dbReference type="SMART" id="SM00490">
    <property type="entry name" value="HELICc"/>
    <property type="match status" value="1"/>
</dbReference>
<comment type="catalytic activity">
    <reaction evidence="9">
        <text>ATP + H2O = ADP + phosphate + H(+)</text>
        <dbReference type="Rhea" id="RHEA:13065"/>
        <dbReference type="ChEBI" id="CHEBI:15377"/>
        <dbReference type="ChEBI" id="CHEBI:15378"/>
        <dbReference type="ChEBI" id="CHEBI:30616"/>
        <dbReference type="ChEBI" id="CHEBI:43474"/>
        <dbReference type="ChEBI" id="CHEBI:456216"/>
        <dbReference type="EC" id="3.6.4.13"/>
    </reaction>
</comment>
<dbReference type="InterPro" id="IPR014001">
    <property type="entry name" value="Helicase_ATP-bd"/>
</dbReference>
<feature type="compositionally biased region" description="Basic residues" evidence="10">
    <location>
        <begin position="9"/>
        <end position="18"/>
    </location>
</feature>
<dbReference type="GO" id="GO:0005524">
    <property type="term" value="F:ATP binding"/>
    <property type="evidence" value="ECO:0007669"/>
    <property type="project" value="UniProtKB-UniRule"/>
</dbReference>
<evidence type="ECO:0000256" key="1">
    <source>
        <dbReference type="ARBA" id="ARBA00004604"/>
    </source>
</evidence>
<dbReference type="PROSITE" id="PS51194">
    <property type="entry name" value="HELICASE_CTER"/>
    <property type="match status" value="1"/>
</dbReference>
<dbReference type="InterPro" id="IPR014014">
    <property type="entry name" value="RNA_helicase_DEAD_Q_motif"/>
</dbReference>
<dbReference type="PROSITE" id="PS51192">
    <property type="entry name" value="HELICASE_ATP_BIND_1"/>
    <property type="match status" value="1"/>
</dbReference>
<dbReference type="GO" id="GO:0006364">
    <property type="term" value="P:rRNA processing"/>
    <property type="evidence" value="ECO:0007669"/>
    <property type="project" value="UniProtKB-KW"/>
</dbReference>
<protein>
    <recommendedName>
        <fullName evidence="9">ATP-dependent RNA helicase</fullName>
        <ecNumber evidence="9">3.6.4.13</ecNumber>
    </recommendedName>
</protein>
<keyword evidence="2" id="KW-0698">rRNA processing</keyword>
<name>A0A2S5B0C0_9BASI</name>
<dbReference type="GO" id="GO:0016787">
    <property type="term" value="F:hydrolase activity"/>
    <property type="evidence" value="ECO:0007669"/>
    <property type="project" value="UniProtKB-KW"/>
</dbReference>
<dbReference type="PROSITE" id="PS51195">
    <property type="entry name" value="Q_MOTIF"/>
    <property type="match status" value="1"/>
</dbReference>
<keyword evidence="6 9" id="KW-0067">ATP-binding</keyword>
<dbReference type="Pfam" id="PF00271">
    <property type="entry name" value="Helicase_C"/>
    <property type="match status" value="1"/>
</dbReference>
<dbReference type="GO" id="GO:0005730">
    <property type="term" value="C:nucleolus"/>
    <property type="evidence" value="ECO:0007669"/>
    <property type="project" value="UniProtKB-SubCell"/>
</dbReference>
<feature type="compositionally biased region" description="Low complexity" evidence="10">
    <location>
        <begin position="167"/>
        <end position="181"/>
    </location>
</feature>
<proteinExistence type="inferred from homology"/>
<dbReference type="CDD" id="cd18787">
    <property type="entry name" value="SF2_C_DEAD"/>
    <property type="match status" value="1"/>
</dbReference>
<feature type="domain" description="DEAD-box RNA helicase Q" evidence="13">
    <location>
        <begin position="233"/>
        <end position="261"/>
    </location>
</feature>
<evidence type="ECO:0000256" key="7">
    <source>
        <dbReference type="ARBA" id="ARBA00022884"/>
    </source>
</evidence>
<dbReference type="InterPro" id="IPR000629">
    <property type="entry name" value="RNA-helicase_DEAD-box_CS"/>
</dbReference>
<dbReference type="Gene3D" id="3.40.50.300">
    <property type="entry name" value="P-loop containing nucleotide triphosphate hydrolases"/>
    <property type="match status" value="2"/>
</dbReference>
<evidence type="ECO:0000256" key="8">
    <source>
        <dbReference type="PROSITE-ProRule" id="PRU00552"/>
    </source>
</evidence>
<dbReference type="InterPro" id="IPR011545">
    <property type="entry name" value="DEAD/DEAH_box_helicase_dom"/>
</dbReference>
<reference evidence="14 15" key="1">
    <citation type="journal article" date="2018" name="Front. Microbiol.">
        <title>Prospects for Fungal Bioremediation of Acidic Radioactive Waste Sites: Characterization and Genome Sequence of Rhodotorula taiwanensis MD1149.</title>
        <authorList>
            <person name="Tkavc R."/>
            <person name="Matrosova V.Y."/>
            <person name="Grichenko O.E."/>
            <person name="Gostincar C."/>
            <person name="Volpe R.P."/>
            <person name="Klimenkova P."/>
            <person name="Gaidamakova E.K."/>
            <person name="Zhou C.E."/>
            <person name="Stewart B.J."/>
            <person name="Lyman M.G."/>
            <person name="Malfatti S.A."/>
            <person name="Rubinfeld B."/>
            <person name="Courtot M."/>
            <person name="Singh J."/>
            <person name="Dalgard C.L."/>
            <person name="Hamilton T."/>
            <person name="Frey K.G."/>
            <person name="Gunde-Cimerman N."/>
            <person name="Dugan L."/>
            <person name="Daly M.J."/>
        </authorList>
    </citation>
    <scope>NUCLEOTIDE SEQUENCE [LARGE SCALE GENOMIC DNA]</scope>
    <source>
        <strain evidence="14 15">MD1149</strain>
    </source>
</reference>
<dbReference type="Proteomes" id="UP000237144">
    <property type="component" value="Unassembled WGS sequence"/>
</dbReference>
<dbReference type="PANTHER" id="PTHR24031">
    <property type="entry name" value="RNA HELICASE"/>
    <property type="match status" value="1"/>
</dbReference>
<comment type="function">
    <text evidence="9">RNA helicase.</text>
</comment>
<feature type="compositionally biased region" description="Basic and acidic residues" evidence="10">
    <location>
        <begin position="874"/>
        <end position="886"/>
    </location>
</feature>
<evidence type="ECO:0000259" key="12">
    <source>
        <dbReference type="PROSITE" id="PS51194"/>
    </source>
</evidence>
<dbReference type="AlphaFoldDB" id="A0A2S5B0C0"/>
<comment type="similarity">
    <text evidence="9">Belongs to the DEAD box helicase family.</text>
</comment>
<feature type="compositionally biased region" description="Low complexity" evidence="10">
    <location>
        <begin position="315"/>
        <end position="328"/>
    </location>
</feature>
<evidence type="ECO:0000259" key="11">
    <source>
        <dbReference type="PROSITE" id="PS51192"/>
    </source>
</evidence>
<organism evidence="14 15">
    <name type="scientific">Rhodotorula taiwanensis</name>
    <dbReference type="NCBI Taxonomy" id="741276"/>
    <lineage>
        <taxon>Eukaryota</taxon>
        <taxon>Fungi</taxon>
        <taxon>Dikarya</taxon>
        <taxon>Basidiomycota</taxon>
        <taxon>Pucciniomycotina</taxon>
        <taxon>Microbotryomycetes</taxon>
        <taxon>Sporidiobolales</taxon>
        <taxon>Sporidiobolaceae</taxon>
        <taxon>Rhodotorula</taxon>
    </lineage>
</organism>